<evidence type="ECO:0000313" key="3">
    <source>
        <dbReference type="Proteomes" id="UP001420932"/>
    </source>
</evidence>
<gene>
    <name evidence="2" type="ORF">Syun_028172</name>
</gene>
<accession>A0AAP0EGV1</accession>
<organism evidence="2 3">
    <name type="scientific">Stephania yunnanensis</name>
    <dbReference type="NCBI Taxonomy" id="152371"/>
    <lineage>
        <taxon>Eukaryota</taxon>
        <taxon>Viridiplantae</taxon>
        <taxon>Streptophyta</taxon>
        <taxon>Embryophyta</taxon>
        <taxon>Tracheophyta</taxon>
        <taxon>Spermatophyta</taxon>
        <taxon>Magnoliopsida</taxon>
        <taxon>Ranunculales</taxon>
        <taxon>Menispermaceae</taxon>
        <taxon>Menispermoideae</taxon>
        <taxon>Cissampelideae</taxon>
        <taxon>Stephania</taxon>
    </lineage>
</organism>
<keyword evidence="3" id="KW-1185">Reference proteome</keyword>
<evidence type="ECO:0000313" key="2">
    <source>
        <dbReference type="EMBL" id="KAK9093261.1"/>
    </source>
</evidence>
<proteinExistence type="predicted"/>
<protein>
    <submittedName>
        <fullName evidence="2">Uncharacterized protein</fullName>
    </submittedName>
</protein>
<comment type="caution">
    <text evidence="2">The sequence shown here is derived from an EMBL/GenBank/DDBJ whole genome shotgun (WGS) entry which is preliminary data.</text>
</comment>
<feature type="compositionally biased region" description="Basic and acidic residues" evidence="1">
    <location>
        <begin position="33"/>
        <end position="42"/>
    </location>
</feature>
<sequence>MAGTGGEGGGERLQELQRTRTRMVGTQSGGREQYWRRSDGGREGMAAARPRRTSLQRSGDIGITAVELAADGSCGLCAVGDGGQESGSSLRARIGFRRRRATVPCEAMTTRAKRP</sequence>
<dbReference type="EMBL" id="JBBNAF010000012">
    <property type="protein sequence ID" value="KAK9093261.1"/>
    <property type="molecule type" value="Genomic_DNA"/>
</dbReference>
<name>A0AAP0EGV1_9MAGN</name>
<dbReference type="AlphaFoldDB" id="A0AAP0EGV1"/>
<reference evidence="2 3" key="1">
    <citation type="submission" date="2024-01" db="EMBL/GenBank/DDBJ databases">
        <title>Genome assemblies of Stephania.</title>
        <authorList>
            <person name="Yang L."/>
        </authorList>
    </citation>
    <scope>NUCLEOTIDE SEQUENCE [LARGE SCALE GENOMIC DNA]</scope>
    <source>
        <strain evidence="2">YNDBR</strain>
        <tissue evidence="2">Leaf</tissue>
    </source>
</reference>
<feature type="compositionally biased region" description="Basic and acidic residues" evidence="1">
    <location>
        <begin position="9"/>
        <end position="18"/>
    </location>
</feature>
<evidence type="ECO:0000256" key="1">
    <source>
        <dbReference type="SAM" id="MobiDB-lite"/>
    </source>
</evidence>
<dbReference type="Proteomes" id="UP001420932">
    <property type="component" value="Unassembled WGS sequence"/>
</dbReference>
<feature type="region of interest" description="Disordered" evidence="1">
    <location>
        <begin position="1"/>
        <end position="56"/>
    </location>
</feature>